<gene>
    <name evidence="1" type="ORF">EGW08_015674</name>
</gene>
<keyword evidence="2" id="KW-1185">Reference proteome</keyword>
<accession>A0A3S0ZVY1</accession>
<dbReference type="AlphaFoldDB" id="A0A3S0ZVY1"/>
<dbReference type="Proteomes" id="UP000271974">
    <property type="component" value="Unassembled WGS sequence"/>
</dbReference>
<proteinExistence type="predicted"/>
<dbReference type="EMBL" id="RQTK01000652">
    <property type="protein sequence ID" value="RUS76566.1"/>
    <property type="molecule type" value="Genomic_DNA"/>
</dbReference>
<protein>
    <submittedName>
        <fullName evidence="1">Uncharacterized protein</fullName>
    </submittedName>
</protein>
<evidence type="ECO:0000313" key="2">
    <source>
        <dbReference type="Proteomes" id="UP000271974"/>
    </source>
</evidence>
<sequence length="247" mass="26705">MLGIRAGPRCDVAIKENCFAKRSQPVVIAPVRATWSTMEICTVGKLVTRAGHWLLLLQVEERGVQRGIHTSYLSPWLSTARRSCFLQTPGPSRHFPRVVSSGGAKSAHLEELEVWVLGSQSLSLSHSLSLFARQAGQSILVLVVANSSPAQVAMRSGNQGGSDQGVMGGSDPHPCRVGDSGVSTWLPISLDQSVGPRQPAQWNRTVEQRELQYDIWAQGWQDSGPPDCSTRNVWGAICLAPAARDSS</sequence>
<reference evidence="1 2" key="1">
    <citation type="submission" date="2019-01" db="EMBL/GenBank/DDBJ databases">
        <title>A draft genome assembly of the solar-powered sea slug Elysia chlorotica.</title>
        <authorList>
            <person name="Cai H."/>
            <person name="Li Q."/>
            <person name="Fang X."/>
            <person name="Li J."/>
            <person name="Curtis N.E."/>
            <person name="Altenburger A."/>
            <person name="Shibata T."/>
            <person name="Feng M."/>
            <person name="Maeda T."/>
            <person name="Schwartz J.A."/>
            <person name="Shigenobu S."/>
            <person name="Lundholm N."/>
            <person name="Nishiyama T."/>
            <person name="Yang H."/>
            <person name="Hasebe M."/>
            <person name="Li S."/>
            <person name="Pierce S.K."/>
            <person name="Wang J."/>
        </authorList>
    </citation>
    <scope>NUCLEOTIDE SEQUENCE [LARGE SCALE GENOMIC DNA]</scope>
    <source>
        <strain evidence="1">EC2010</strain>
        <tissue evidence="1">Whole organism of an adult</tissue>
    </source>
</reference>
<organism evidence="1 2">
    <name type="scientific">Elysia chlorotica</name>
    <name type="common">Eastern emerald elysia</name>
    <name type="synonym">Sea slug</name>
    <dbReference type="NCBI Taxonomy" id="188477"/>
    <lineage>
        <taxon>Eukaryota</taxon>
        <taxon>Metazoa</taxon>
        <taxon>Spiralia</taxon>
        <taxon>Lophotrochozoa</taxon>
        <taxon>Mollusca</taxon>
        <taxon>Gastropoda</taxon>
        <taxon>Heterobranchia</taxon>
        <taxon>Euthyneura</taxon>
        <taxon>Panpulmonata</taxon>
        <taxon>Sacoglossa</taxon>
        <taxon>Placobranchoidea</taxon>
        <taxon>Plakobranchidae</taxon>
        <taxon>Elysia</taxon>
    </lineage>
</organism>
<comment type="caution">
    <text evidence="1">The sequence shown here is derived from an EMBL/GenBank/DDBJ whole genome shotgun (WGS) entry which is preliminary data.</text>
</comment>
<name>A0A3S0ZVY1_ELYCH</name>
<evidence type="ECO:0000313" key="1">
    <source>
        <dbReference type="EMBL" id="RUS76566.1"/>
    </source>
</evidence>